<accession>A0A6H5FVB5</accession>
<organism evidence="1 2">
    <name type="scientific">Nesidiocoris tenuis</name>
    <dbReference type="NCBI Taxonomy" id="355587"/>
    <lineage>
        <taxon>Eukaryota</taxon>
        <taxon>Metazoa</taxon>
        <taxon>Ecdysozoa</taxon>
        <taxon>Arthropoda</taxon>
        <taxon>Hexapoda</taxon>
        <taxon>Insecta</taxon>
        <taxon>Pterygota</taxon>
        <taxon>Neoptera</taxon>
        <taxon>Paraneoptera</taxon>
        <taxon>Hemiptera</taxon>
        <taxon>Heteroptera</taxon>
        <taxon>Panheteroptera</taxon>
        <taxon>Cimicomorpha</taxon>
        <taxon>Miridae</taxon>
        <taxon>Dicyphina</taxon>
        <taxon>Nesidiocoris</taxon>
    </lineage>
</organism>
<dbReference type="Proteomes" id="UP000479000">
    <property type="component" value="Unassembled WGS sequence"/>
</dbReference>
<proteinExistence type="predicted"/>
<gene>
    <name evidence="1" type="ORF">NTEN_LOCUS526</name>
</gene>
<feature type="non-terminal residue" evidence="1">
    <location>
        <position position="69"/>
    </location>
</feature>
<evidence type="ECO:0000313" key="2">
    <source>
        <dbReference type="Proteomes" id="UP000479000"/>
    </source>
</evidence>
<sequence length="69" mass="7673">MRRQGVPANFAARLLIPKGPRQPSLIGLLKEVGDAEEEKPLQEEQEAILAFPSDITFDCFSSHLEHNGE</sequence>
<reference evidence="1 2" key="1">
    <citation type="submission" date="2020-02" db="EMBL/GenBank/DDBJ databases">
        <authorList>
            <person name="Ferguson B K."/>
        </authorList>
    </citation>
    <scope>NUCLEOTIDE SEQUENCE [LARGE SCALE GENOMIC DNA]</scope>
</reference>
<dbReference type="AlphaFoldDB" id="A0A6H5FVB5"/>
<name>A0A6H5FVB5_9HEMI</name>
<protein>
    <submittedName>
        <fullName evidence="1">Uncharacterized protein</fullName>
    </submittedName>
</protein>
<dbReference type="EMBL" id="CADCXU010000870">
    <property type="protein sequence ID" value="CAA9993614.1"/>
    <property type="molecule type" value="Genomic_DNA"/>
</dbReference>
<evidence type="ECO:0000313" key="1">
    <source>
        <dbReference type="EMBL" id="CAA9993614.1"/>
    </source>
</evidence>
<keyword evidence="2" id="KW-1185">Reference proteome</keyword>